<organism evidence="5 8">
    <name type="scientific">Plasmodium ovale curtisi</name>
    <dbReference type="NCBI Taxonomy" id="864141"/>
    <lineage>
        <taxon>Eukaryota</taxon>
        <taxon>Sar</taxon>
        <taxon>Alveolata</taxon>
        <taxon>Apicomplexa</taxon>
        <taxon>Aconoidasida</taxon>
        <taxon>Haemosporida</taxon>
        <taxon>Plasmodiidae</taxon>
        <taxon>Plasmodium</taxon>
        <taxon>Plasmodium (Plasmodium)</taxon>
    </lineage>
</organism>
<evidence type="ECO:0000313" key="7">
    <source>
        <dbReference type="Proteomes" id="UP000078546"/>
    </source>
</evidence>
<feature type="region of interest" description="Disordered" evidence="3">
    <location>
        <begin position="141"/>
        <end position="181"/>
    </location>
</feature>
<keyword evidence="2" id="KW-0805">Transcription regulation</keyword>
<dbReference type="InterPro" id="IPR002715">
    <property type="entry name" value="Nas_poly-pep-assoc_cplx_dom"/>
</dbReference>
<dbReference type="EMBL" id="FLQV01000722">
    <property type="protein sequence ID" value="SBS97557.1"/>
    <property type="molecule type" value="Genomic_DNA"/>
</dbReference>
<reference evidence="7 8" key="1">
    <citation type="submission" date="2016-05" db="EMBL/GenBank/DDBJ databases">
        <authorList>
            <person name="Naeem Raeece"/>
        </authorList>
    </citation>
    <scope>NUCLEOTIDE SEQUENCE [LARGE SCALE GENOMIC DNA]</scope>
</reference>
<dbReference type="Proteomes" id="UP000078560">
    <property type="component" value="Unassembled WGS sequence"/>
</dbReference>
<feature type="domain" description="NAC-A/B" evidence="4">
    <location>
        <begin position="44"/>
        <end position="109"/>
    </location>
</feature>
<dbReference type="InterPro" id="IPR038187">
    <property type="entry name" value="NAC_A/B_dom_sf"/>
</dbReference>
<dbReference type="VEuPathDB" id="PlasmoDB:PocGH01_13034000"/>
<gene>
    <name evidence="6" type="ORF">POVCU1_039140</name>
    <name evidence="5" type="ORF">POVCU2_0042410</name>
</gene>
<comment type="similarity">
    <text evidence="1 2">Belongs to the NAC-beta family.</text>
</comment>
<dbReference type="SMART" id="SM01407">
    <property type="entry name" value="NAC"/>
    <property type="match status" value="1"/>
</dbReference>
<evidence type="ECO:0000313" key="5">
    <source>
        <dbReference type="EMBL" id="SBS87390.1"/>
    </source>
</evidence>
<dbReference type="PROSITE" id="PS51151">
    <property type="entry name" value="NAC_AB"/>
    <property type="match status" value="1"/>
</dbReference>
<accession>A0A1A8W881</accession>
<protein>
    <recommendedName>
        <fullName evidence="2">Nascent polypeptide-associated complex subunit beta</fullName>
    </recommendedName>
</protein>
<evidence type="ECO:0000256" key="3">
    <source>
        <dbReference type="SAM" id="MobiDB-lite"/>
    </source>
</evidence>
<name>A0A1A8W881_PLAOA</name>
<dbReference type="AlphaFoldDB" id="A0A1A8W881"/>
<evidence type="ECO:0000313" key="6">
    <source>
        <dbReference type="EMBL" id="SBS97557.1"/>
    </source>
</evidence>
<sequence length="181" mass="20445">MEKISPEILAARAKLKEKMGGNLRQIGGKGSARRKIKKVHKNSISNEKKINLILKKIGASYFGDVDEICIYKAGDTYLEFKRPKLSASLQSNTYVVTGKFTEQKIDINKIFEGLKGNKNVDMNLLEKIKNDPNIKSLLKENEANKKENEQEGEEEQAADMVENAEVPDLVENFEDVSKEEK</sequence>
<proteinExistence type="inferred from homology"/>
<keyword evidence="2" id="KW-0804">Transcription</keyword>
<dbReference type="Proteomes" id="UP000078546">
    <property type="component" value="Unassembled WGS sequence"/>
</dbReference>
<evidence type="ECO:0000256" key="1">
    <source>
        <dbReference type="ARBA" id="ARBA00005296"/>
    </source>
</evidence>
<evidence type="ECO:0000256" key="2">
    <source>
        <dbReference type="RuleBase" id="RU361272"/>
    </source>
</evidence>
<evidence type="ECO:0000259" key="4">
    <source>
        <dbReference type="PROSITE" id="PS51151"/>
    </source>
</evidence>
<dbReference type="Pfam" id="PF01849">
    <property type="entry name" value="NAC"/>
    <property type="match status" value="1"/>
</dbReference>
<dbReference type="InterPro" id="IPR039370">
    <property type="entry name" value="BTF3"/>
</dbReference>
<dbReference type="PANTHER" id="PTHR10351">
    <property type="entry name" value="TRANSCRIPTION FACTOR BTF3 FAMILY MEMBER"/>
    <property type="match status" value="1"/>
</dbReference>
<dbReference type="Gene3D" id="2.20.70.30">
    <property type="entry name" value="Nascent polypeptide-associated complex domain"/>
    <property type="match status" value="1"/>
</dbReference>
<comment type="subunit">
    <text evidence="2">Part of the nascent polypeptide-associated complex (NAC).</text>
</comment>
<evidence type="ECO:0000313" key="8">
    <source>
        <dbReference type="Proteomes" id="UP000078560"/>
    </source>
</evidence>
<dbReference type="EMBL" id="FLQU01000571">
    <property type="protein sequence ID" value="SBS87390.1"/>
    <property type="molecule type" value="Genomic_DNA"/>
</dbReference>
<reference evidence="5" key="2">
    <citation type="submission" date="2016-05" db="EMBL/GenBank/DDBJ databases">
        <authorList>
            <person name="Lavstsen T."/>
            <person name="Jespersen J.S."/>
        </authorList>
    </citation>
    <scope>NUCLEOTIDE SEQUENCE [LARGE SCALE GENOMIC DNA]</scope>
</reference>